<evidence type="ECO:0000313" key="1">
    <source>
        <dbReference type="EMBL" id="MFC0215176.1"/>
    </source>
</evidence>
<gene>
    <name evidence="1" type="ORF">ACFFK0_22525</name>
</gene>
<dbReference type="InterPro" id="IPR045707">
    <property type="entry name" value="DUF6063"/>
</dbReference>
<name>A0ABV6DR96_9BACL</name>
<reference evidence="1 2" key="1">
    <citation type="submission" date="2024-09" db="EMBL/GenBank/DDBJ databases">
        <authorList>
            <person name="Sun Q."/>
            <person name="Mori K."/>
        </authorList>
    </citation>
    <scope>NUCLEOTIDE SEQUENCE [LARGE SCALE GENOMIC DNA]</scope>
    <source>
        <strain evidence="1 2">CCM 7759</strain>
    </source>
</reference>
<evidence type="ECO:0000313" key="2">
    <source>
        <dbReference type="Proteomes" id="UP001589776"/>
    </source>
</evidence>
<sequence>MISERDFEAANRLYGELLKKGFLPMNHTLVQPYKEEEGVRVAIKKWARMWRTDIHEHEEHLHLVAEPEGCIFATSLSEMKNSRRYTRSFEDKVEFFLIATIICTFFSELESGYDVKLSIDNEGISFPQLEELVNNTLENWKQIDDEKKGAFSTDFGLAVKEMCSKWQRTHFSRANKKITANQRTRIGYILTAMSLLEKEGLVYISKQHKTSFIVFPKQQLYERMQSVLPELDRYQVLKALIQESKKEPAKASDTKEETA</sequence>
<comment type="caution">
    <text evidence="1">The sequence shown here is derived from an EMBL/GenBank/DDBJ whole genome shotgun (WGS) entry which is preliminary data.</text>
</comment>
<dbReference type="Pfam" id="PF19539">
    <property type="entry name" value="DUF6063"/>
    <property type="match status" value="1"/>
</dbReference>
<dbReference type="Proteomes" id="UP001589776">
    <property type="component" value="Unassembled WGS sequence"/>
</dbReference>
<keyword evidence="2" id="KW-1185">Reference proteome</keyword>
<dbReference type="RefSeq" id="WP_377472622.1">
    <property type="nucleotide sequence ID" value="NZ_JBHLWN010000083.1"/>
</dbReference>
<proteinExistence type="predicted"/>
<dbReference type="EMBL" id="JBHLWN010000083">
    <property type="protein sequence ID" value="MFC0215176.1"/>
    <property type="molecule type" value="Genomic_DNA"/>
</dbReference>
<protein>
    <submittedName>
        <fullName evidence="1">DUF6063 family protein</fullName>
    </submittedName>
</protein>
<organism evidence="1 2">
    <name type="scientific">Paenibacillus chartarius</name>
    <dbReference type="NCBI Taxonomy" id="747481"/>
    <lineage>
        <taxon>Bacteria</taxon>
        <taxon>Bacillati</taxon>
        <taxon>Bacillota</taxon>
        <taxon>Bacilli</taxon>
        <taxon>Bacillales</taxon>
        <taxon>Paenibacillaceae</taxon>
        <taxon>Paenibacillus</taxon>
    </lineage>
</organism>
<accession>A0ABV6DR96</accession>